<dbReference type="InterPro" id="IPR050366">
    <property type="entry name" value="BP-dependent_transpt_permease"/>
</dbReference>
<feature type="transmembrane region" description="Helical" evidence="7">
    <location>
        <begin position="39"/>
        <end position="62"/>
    </location>
</feature>
<dbReference type="Pfam" id="PF00528">
    <property type="entry name" value="BPD_transp_1"/>
    <property type="match status" value="1"/>
</dbReference>
<keyword evidence="10" id="KW-1185">Reference proteome</keyword>
<name>A0ABV3FND8_9NOCA</name>
<feature type="transmembrane region" description="Helical" evidence="7">
    <location>
        <begin position="217"/>
        <end position="243"/>
    </location>
</feature>
<evidence type="ECO:0000256" key="5">
    <source>
        <dbReference type="ARBA" id="ARBA00022989"/>
    </source>
</evidence>
<sequence length="297" mass="31497">MTAVVETGKAGAPTPLTSEKRSRERVITAVRWLGGHWSLLLAIAVVAVVLLWALVPGLFVAYDPLAVDPASKLKPPSGQHWFGTDQLGRDLYTRVVYGARASLTGSAVAVAVGVAVGTLLGVLAGWFAGFTDSVLMRIIDVVLSIPGFLLAITIVVLLGFGVFQAGVAVGLTVSATFARLIRSEVMKARTSNYVEAAITSGASTFDILRRHVIPNSIAPTVSLITVQFGIAIVWIASLSFLGLGAQPPDPEWGRLVSDGRNYIATRGWLTLWPGLTVVVVVLATNHISHHITRRTSS</sequence>
<comment type="caution">
    <text evidence="9">The sequence shown here is derived from an EMBL/GenBank/DDBJ whole genome shotgun (WGS) entry which is preliminary data.</text>
</comment>
<comment type="subcellular location">
    <subcellularLocation>
        <location evidence="1 7">Cell membrane</location>
        <topology evidence="1 7">Multi-pass membrane protein</topology>
    </subcellularLocation>
</comment>
<dbReference type="CDD" id="cd06261">
    <property type="entry name" value="TM_PBP2"/>
    <property type="match status" value="1"/>
</dbReference>
<dbReference type="PROSITE" id="PS50928">
    <property type="entry name" value="ABC_TM1"/>
    <property type="match status" value="1"/>
</dbReference>
<keyword evidence="3" id="KW-1003">Cell membrane</keyword>
<keyword evidence="5 7" id="KW-1133">Transmembrane helix</keyword>
<evidence type="ECO:0000313" key="9">
    <source>
        <dbReference type="EMBL" id="MEV0706917.1"/>
    </source>
</evidence>
<keyword evidence="4 7" id="KW-0812">Transmembrane</keyword>
<organism evidence="9 10">
    <name type="scientific">Nocardia aurea</name>
    <dbReference type="NCBI Taxonomy" id="2144174"/>
    <lineage>
        <taxon>Bacteria</taxon>
        <taxon>Bacillati</taxon>
        <taxon>Actinomycetota</taxon>
        <taxon>Actinomycetes</taxon>
        <taxon>Mycobacteriales</taxon>
        <taxon>Nocardiaceae</taxon>
        <taxon>Nocardia</taxon>
    </lineage>
</organism>
<evidence type="ECO:0000256" key="3">
    <source>
        <dbReference type="ARBA" id="ARBA00022475"/>
    </source>
</evidence>
<comment type="similarity">
    <text evidence="7">Belongs to the binding-protein-dependent transport system permease family.</text>
</comment>
<proteinExistence type="inferred from homology"/>
<feature type="transmembrane region" description="Helical" evidence="7">
    <location>
        <begin position="263"/>
        <end position="284"/>
    </location>
</feature>
<reference evidence="9 10" key="1">
    <citation type="submission" date="2024-06" db="EMBL/GenBank/DDBJ databases">
        <title>The Natural Products Discovery Center: Release of the First 8490 Sequenced Strains for Exploring Actinobacteria Biosynthetic Diversity.</title>
        <authorList>
            <person name="Kalkreuter E."/>
            <person name="Kautsar S.A."/>
            <person name="Yang D."/>
            <person name="Bader C.D."/>
            <person name="Teijaro C.N."/>
            <person name="Fluegel L."/>
            <person name="Davis C.M."/>
            <person name="Simpson J.R."/>
            <person name="Lauterbach L."/>
            <person name="Steele A.D."/>
            <person name="Gui C."/>
            <person name="Meng S."/>
            <person name="Li G."/>
            <person name="Viehrig K."/>
            <person name="Ye F."/>
            <person name="Su P."/>
            <person name="Kiefer A.F."/>
            <person name="Nichols A."/>
            <person name="Cepeda A.J."/>
            <person name="Yan W."/>
            <person name="Fan B."/>
            <person name="Jiang Y."/>
            <person name="Adhikari A."/>
            <person name="Zheng C.-J."/>
            <person name="Schuster L."/>
            <person name="Cowan T.M."/>
            <person name="Smanski M.J."/>
            <person name="Chevrette M.G."/>
            <person name="De Carvalho L.P.S."/>
            <person name="Shen B."/>
        </authorList>
    </citation>
    <scope>NUCLEOTIDE SEQUENCE [LARGE SCALE GENOMIC DNA]</scope>
    <source>
        <strain evidence="9 10">NPDC050403</strain>
    </source>
</reference>
<evidence type="ECO:0000256" key="2">
    <source>
        <dbReference type="ARBA" id="ARBA00022448"/>
    </source>
</evidence>
<evidence type="ECO:0000256" key="7">
    <source>
        <dbReference type="RuleBase" id="RU363032"/>
    </source>
</evidence>
<dbReference type="PANTHER" id="PTHR43386">
    <property type="entry name" value="OLIGOPEPTIDE TRANSPORT SYSTEM PERMEASE PROTEIN APPC"/>
    <property type="match status" value="1"/>
</dbReference>
<keyword evidence="2 7" id="KW-0813">Transport</keyword>
<dbReference type="EMBL" id="JBFAKC010000002">
    <property type="protein sequence ID" value="MEV0706917.1"/>
    <property type="molecule type" value="Genomic_DNA"/>
</dbReference>
<dbReference type="PANTHER" id="PTHR43386:SF25">
    <property type="entry name" value="PEPTIDE ABC TRANSPORTER PERMEASE PROTEIN"/>
    <property type="match status" value="1"/>
</dbReference>
<feature type="transmembrane region" description="Helical" evidence="7">
    <location>
        <begin position="107"/>
        <end position="128"/>
    </location>
</feature>
<dbReference type="Gene3D" id="1.10.3720.10">
    <property type="entry name" value="MetI-like"/>
    <property type="match status" value="1"/>
</dbReference>
<dbReference type="InterPro" id="IPR035906">
    <property type="entry name" value="MetI-like_sf"/>
</dbReference>
<keyword evidence="6 7" id="KW-0472">Membrane</keyword>
<evidence type="ECO:0000256" key="4">
    <source>
        <dbReference type="ARBA" id="ARBA00022692"/>
    </source>
</evidence>
<gene>
    <name evidence="9" type="ORF">AB0I48_05070</name>
</gene>
<evidence type="ECO:0000313" key="10">
    <source>
        <dbReference type="Proteomes" id="UP001551695"/>
    </source>
</evidence>
<protein>
    <submittedName>
        <fullName evidence="9">ABC transporter permease</fullName>
    </submittedName>
</protein>
<feature type="domain" description="ABC transmembrane type-1" evidence="8">
    <location>
        <begin position="99"/>
        <end position="288"/>
    </location>
</feature>
<evidence type="ECO:0000256" key="1">
    <source>
        <dbReference type="ARBA" id="ARBA00004651"/>
    </source>
</evidence>
<dbReference type="SUPFAM" id="SSF161098">
    <property type="entry name" value="MetI-like"/>
    <property type="match status" value="1"/>
</dbReference>
<evidence type="ECO:0000256" key="6">
    <source>
        <dbReference type="ARBA" id="ARBA00023136"/>
    </source>
</evidence>
<dbReference type="Proteomes" id="UP001551695">
    <property type="component" value="Unassembled WGS sequence"/>
</dbReference>
<accession>A0ABV3FND8</accession>
<dbReference type="InterPro" id="IPR000515">
    <property type="entry name" value="MetI-like"/>
</dbReference>
<evidence type="ECO:0000259" key="8">
    <source>
        <dbReference type="PROSITE" id="PS50928"/>
    </source>
</evidence>
<feature type="transmembrane region" description="Helical" evidence="7">
    <location>
        <begin position="148"/>
        <end position="181"/>
    </location>
</feature>
<dbReference type="RefSeq" id="WP_232839952.1">
    <property type="nucleotide sequence ID" value="NZ_JBEXKW010000062.1"/>
</dbReference>